<dbReference type="EMBL" id="AATQ01000032">
    <property type="protein sequence ID" value="EAU45071.1"/>
    <property type="molecule type" value="Genomic_DNA"/>
</dbReference>
<keyword evidence="2" id="KW-1185">Reference proteome</keyword>
<gene>
    <name evidence="1" type="ORF">R2601_22831</name>
</gene>
<reference evidence="1 2" key="1">
    <citation type="journal article" date="2010" name="J. Bacteriol.">
        <title>Genome sequences of Pelagibaca bermudensis HTCC2601T and Maritimibacter alkaliphilus HTCC2654T, the type strains of two marine Roseobacter genera.</title>
        <authorList>
            <person name="Thrash J.C."/>
            <person name="Cho J.C."/>
            <person name="Ferriera S."/>
            <person name="Johnson J."/>
            <person name="Vergin K.L."/>
            <person name="Giovannoni S.J."/>
        </authorList>
    </citation>
    <scope>NUCLEOTIDE SEQUENCE [LARGE SCALE GENOMIC DNA]</scope>
    <source>
        <strain evidence="2">DSM 26914 / JCM 13377 / KCTC 12554 / HTCC2601</strain>
    </source>
</reference>
<evidence type="ECO:0000313" key="2">
    <source>
        <dbReference type="Proteomes" id="UP000006230"/>
    </source>
</evidence>
<accession>Q0FLM7</accession>
<organism evidence="1 2">
    <name type="scientific">Salipiger bermudensis (strain DSM 26914 / JCM 13377 / KCTC 12554 / HTCC2601)</name>
    <name type="common">Pelagibaca bermudensis</name>
    <dbReference type="NCBI Taxonomy" id="314265"/>
    <lineage>
        <taxon>Bacteria</taxon>
        <taxon>Pseudomonadati</taxon>
        <taxon>Pseudomonadota</taxon>
        <taxon>Alphaproteobacteria</taxon>
        <taxon>Rhodobacterales</taxon>
        <taxon>Roseobacteraceae</taxon>
        <taxon>Salipiger</taxon>
    </lineage>
</organism>
<evidence type="ECO:0000313" key="1">
    <source>
        <dbReference type="EMBL" id="EAU45071.1"/>
    </source>
</evidence>
<dbReference type="RefSeq" id="WP_007799796.1">
    <property type="nucleotide sequence ID" value="NZ_DS022276.1"/>
</dbReference>
<dbReference type="STRING" id="314265.R2601_22831"/>
<dbReference type="Proteomes" id="UP000006230">
    <property type="component" value="Unassembled WGS sequence"/>
</dbReference>
<dbReference type="eggNOG" id="ENOG5032VTV">
    <property type="taxonomic scope" value="Bacteria"/>
</dbReference>
<name>Q0FLM7_SALBH</name>
<dbReference type="HOGENOM" id="CLU_144150_0_0_5"/>
<dbReference type="AlphaFoldDB" id="Q0FLM7"/>
<sequence length="153" mass="16559">MVLRLVRGLTEGRTIELGYGVTVTHRAFTYADLREAESTALRLARETLPATRAFDAASIDDEDLPPEHEEALRGQAARHLVKLLLLRFGTGWGGLETDRGEPAPLEAESIDLFLDLFPGVASALHGQLLSPWHELEREGNGYAPSPSTATAGG</sequence>
<proteinExistence type="predicted"/>
<comment type="caution">
    <text evidence="1">The sequence shown here is derived from an EMBL/GenBank/DDBJ whole genome shotgun (WGS) entry which is preliminary data.</text>
</comment>
<protein>
    <submittedName>
        <fullName evidence="1">Uncharacterized protein</fullName>
    </submittedName>
</protein>
<dbReference type="OrthoDB" id="7848268at2"/>